<dbReference type="InterPro" id="IPR006311">
    <property type="entry name" value="TAT_signal"/>
</dbReference>
<keyword evidence="3" id="KW-1185">Reference proteome</keyword>
<accession>A0A1Y5Y2R2</accession>
<dbReference type="Proteomes" id="UP000192674">
    <property type="component" value="Unassembled WGS sequence"/>
</dbReference>
<organism evidence="2 3">
    <name type="scientific">Kibdelosporangium aridum</name>
    <dbReference type="NCBI Taxonomy" id="2030"/>
    <lineage>
        <taxon>Bacteria</taxon>
        <taxon>Bacillati</taxon>
        <taxon>Actinomycetota</taxon>
        <taxon>Actinomycetes</taxon>
        <taxon>Pseudonocardiales</taxon>
        <taxon>Pseudonocardiaceae</taxon>
        <taxon>Kibdelosporangium</taxon>
    </lineage>
</organism>
<dbReference type="Pfam" id="PF00561">
    <property type="entry name" value="Abhydrolase_1"/>
    <property type="match status" value="1"/>
</dbReference>
<dbReference type="AlphaFoldDB" id="A0A1Y5Y2R2"/>
<dbReference type="PANTHER" id="PTHR43194:SF2">
    <property type="entry name" value="PEROXISOMAL MEMBRANE PROTEIN LPX1"/>
    <property type="match status" value="1"/>
</dbReference>
<dbReference type="InterPro" id="IPR000073">
    <property type="entry name" value="AB_hydrolase_1"/>
</dbReference>
<evidence type="ECO:0000313" key="3">
    <source>
        <dbReference type="Proteomes" id="UP000192674"/>
    </source>
</evidence>
<dbReference type="OrthoDB" id="2987348at2"/>
<evidence type="ECO:0000313" key="2">
    <source>
        <dbReference type="EMBL" id="SMD24569.1"/>
    </source>
</evidence>
<gene>
    <name evidence="2" type="ORF">SAMN05661093_08656</name>
</gene>
<dbReference type="PRINTS" id="PR00412">
    <property type="entry name" value="EPOXHYDRLASE"/>
</dbReference>
<dbReference type="PROSITE" id="PS51318">
    <property type="entry name" value="TAT"/>
    <property type="match status" value="1"/>
</dbReference>
<dbReference type="Gene3D" id="3.40.50.1820">
    <property type="entry name" value="alpha/beta hydrolase"/>
    <property type="match status" value="1"/>
</dbReference>
<dbReference type="PANTHER" id="PTHR43194">
    <property type="entry name" value="HYDROLASE ALPHA/BETA FOLD FAMILY"/>
    <property type="match status" value="1"/>
</dbReference>
<reference evidence="2 3" key="1">
    <citation type="submission" date="2017-04" db="EMBL/GenBank/DDBJ databases">
        <authorList>
            <person name="Afonso C.L."/>
            <person name="Miller P.J."/>
            <person name="Scott M.A."/>
            <person name="Spackman E."/>
            <person name="Goraichik I."/>
            <person name="Dimitrov K.M."/>
            <person name="Suarez D.L."/>
            <person name="Swayne D.E."/>
        </authorList>
    </citation>
    <scope>NUCLEOTIDE SEQUENCE [LARGE SCALE GENOMIC DNA]</scope>
    <source>
        <strain evidence="2 3">DSM 43828</strain>
    </source>
</reference>
<feature type="domain" description="AB hydrolase-1" evidence="1">
    <location>
        <begin position="62"/>
        <end position="315"/>
    </location>
</feature>
<proteinExistence type="predicted"/>
<sequence length="334" mass="36075">MLNRRTFGKAVGVGAAAIGGLSGPLAAASPTGGGRGLGPVRHVTTELLKIAYHDVGPSNGKVVLLGHGWPYSPTAYAEVAPALARRGYRVVVPYLRGHGPTRFLKPDTFRSGQPAALGSDVISLMDALEVRSAIFGGYDWGGRGLNVAAALWPERCTGLVSVNNYLIPNLANVDNPDPVATEAAHWYFYFFLTERGRRGLAEQTKDLARVVWLKNSPEWKFSEKDLDDAAAMFDNPDYVDIVIHVYRHRQLAAPGDPRYDALEKKLLTQPKITMPAVTLDGASDGSVPPTDGKASAKFFAGPRVHHVIPKAGHNLPRETPKAFVDAVLEVARLR</sequence>
<dbReference type="InterPro" id="IPR050228">
    <property type="entry name" value="Carboxylesterase_BioH"/>
</dbReference>
<dbReference type="GO" id="GO:0003824">
    <property type="term" value="F:catalytic activity"/>
    <property type="evidence" value="ECO:0007669"/>
    <property type="project" value="InterPro"/>
</dbReference>
<dbReference type="InterPro" id="IPR000639">
    <property type="entry name" value="Epox_hydrolase-like"/>
</dbReference>
<dbReference type="SUPFAM" id="SSF53474">
    <property type="entry name" value="alpha/beta-Hydrolases"/>
    <property type="match status" value="1"/>
</dbReference>
<dbReference type="EMBL" id="FWXV01000010">
    <property type="protein sequence ID" value="SMD24569.1"/>
    <property type="molecule type" value="Genomic_DNA"/>
</dbReference>
<dbReference type="RefSeq" id="WP_033380633.1">
    <property type="nucleotide sequence ID" value="NZ_FWXV01000010.1"/>
</dbReference>
<name>A0A1Y5Y2R2_KIBAR</name>
<evidence type="ECO:0000259" key="1">
    <source>
        <dbReference type="Pfam" id="PF00561"/>
    </source>
</evidence>
<protein>
    <submittedName>
        <fullName evidence="2">Pimeloyl-ACP methyl ester carboxylesterase</fullName>
    </submittedName>
</protein>
<dbReference type="InterPro" id="IPR029058">
    <property type="entry name" value="AB_hydrolase_fold"/>
</dbReference>